<evidence type="ECO:0000256" key="2">
    <source>
        <dbReference type="ARBA" id="ARBA00009191"/>
    </source>
</evidence>
<feature type="domain" description="Strictosidine synthase conserved region" evidence="7">
    <location>
        <begin position="158"/>
        <end position="246"/>
    </location>
</feature>
<evidence type="ECO:0000256" key="6">
    <source>
        <dbReference type="SAM" id="Phobius"/>
    </source>
</evidence>
<keyword evidence="3" id="KW-0926">Vacuole</keyword>
<dbReference type="AlphaFoldDB" id="A0ABD0ZWW0"/>
<evidence type="ECO:0000313" key="9">
    <source>
        <dbReference type="Proteomes" id="UP001558713"/>
    </source>
</evidence>
<keyword evidence="6" id="KW-1133">Transmembrane helix</keyword>
<dbReference type="Pfam" id="PF20067">
    <property type="entry name" value="SSL_N"/>
    <property type="match status" value="1"/>
</dbReference>
<comment type="similarity">
    <text evidence="2">Belongs to the strictosidine synthase family.</text>
</comment>
<evidence type="ECO:0000256" key="5">
    <source>
        <dbReference type="ARBA" id="ARBA00023180"/>
    </source>
</evidence>
<evidence type="ECO:0000313" key="8">
    <source>
        <dbReference type="EMBL" id="KAL1195869.1"/>
    </source>
</evidence>
<protein>
    <submittedName>
        <fullName evidence="8">Protein STRICTOSIDINE SYNTHASE-LIKE 8</fullName>
    </submittedName>
</protein>
<reference evidence="8 9" key="1">
    <citation type="submission" date="2024-04" db="EMBL/GenBank/DDBJ databases">
        <title>Genome assembly C_amara_ONT_v2.</title>
        <authorList>
            <person name="Yant L."/>
            <person name="Moore C."/>
            <person name="Slenker M."/>
        </authorList>
    </citation>
    <scope>NUCLEOTIDE SEQUENCE [LARGE SCALE GENOMIC DNA]</scope>
    <source>
        <tissue evidence="8">Leaf</tissue>
    </source>
</reference>
<dbReference type="Gene3D" id="2.120.10.30">
    <property type="entry name" value="TolB, C-terminal domain"/>
    <property type="match status" value="1"/>
</dbReference>
<dbReference type="PANTHER" id="PTHR10426">
    <property type="entry name" value="STRICTOSIDINE SYNTHASE-RELATED"/>
    <property type="match status" value="1"/>
</dbReference>
<accession>A0ABD0ZWW0</accession>
<evidence type="ECO:0000259" key="7">
    <source>
        <dbReference type="Pfam" id="PF03088"/>
    </source>
</evidence>
<dbReference type="Proteomes" id="UP001558713">
    <property type="component" value="Unassembled WGS sequence"/>
</dbReference>
<dbReference type="InterPro" id="IPR011042">
    <property type="entry name" value="6-blade_b-propeller_TolB-like"/>
</dbReference>
<keyword evidence="9" id="KW-1185">Reference proteome</keyword>
<dbReference type="FunFam" id="2.120.10.30:FF:000032">
    <property type="entry name" value="Protein STRICTOSIDINE SYNTHASE-LIKE 13"/>
    <property type="match status" value="1"/>
</dbReference>
<proteinExistence type="inferred from homology"/>
<feature type="transmembrane region" description="Helical" evidence="6">
    <location>
        <begin position="7"/>
        <end position="26"/>
    </location>
</feature>
<sequence length="375" mass="42024">MPISQRVLTPVVASPVILAVVTYFFWSSIIHPDTIKGTKHVLQLAKTIPLPGDGPESLEFDLQGEGPYVGVMDGRILKWRGEELGWVDFAYTSPHRENCSRHEVIPSCGRPLGLSFERKTGDLYICDGYFGVMKVGPEGGLAELVVDEAEGQKVMFANQGDIDEDEDVFYFNDSSDKYHFREVFYVFVSGDKVGRVIRYDMKTKDAKVIMDKLHFNNGLALSKDGSFVITCETGTGLLHRIWVKGPKSGTNEIFTRLPGFPDNIRRTATGDFWVALHCKTSLLPRVILSHPLVGKFFMKMLKVETLIHFMNGGKPHGMVVKVSGETGEILEMLEDSEGKTMKYVSEAYERDGKLWFAAVFMPSIFVLDTSVYDPK</sequence>
<comment type="caution">
    <text evidence="8">The sequence shown here is derived from an EMBL/GenBank/DDBJ whole genome shotgun (WGS) entry which is preliminary data.</text>
</comment>
<gene>
    <name evidence="8" type="ORF">V5N11_027730</name>
</gene>
<dbReference type="SUPFAM" id="SSF63829">
    <property type="entry name" value="Calcium-dependent phosphotriesterase"/>
    <property type="match status" value="1"/>
</dbReference>
<name>A0ABD0ZWW0_CARAN</name>
<keyword evidence="6" id="KW-0472">Membrane</keyword>
<keyword evidence="4" id="KW-0732">Signal</keyword>
<keyword evidence="5" id="KW-0325">Glycoprotein</keyword>
<dbReference type="EMBL" id="JBANAX010000716">
    <property type="protein sequence ID" value="KAL1195869.1"/>
    <property type="molecule type" value="Genomic_DNA"/>
</dbReference>
<dbReference type="PANTHER" id="PTHR10426:SF72">
    <property type="entry name" value="PROTEIN STRICTOSIDINE SYNTHASE-LIKE 8"/>
    <property type="match status" value="1"/>
</dbReference>
<comment type="subcellular location">
    <subcellularLocation>
        <location evidence="1">Vacuole</location>
    </subcellularLocation>
</comment>
<dbReference type="Pfam" id="PF03088">
    <property type="entry name" value="Str_synth"/>
    <property type="match status" value="1"/>
</dbReference>
<dbReference type="InterPro" id="IPR018119">
    <property type="entry name" value="Strictosidine_synth_cons-reg"/>
</dbReference>
<dbReference type="GO" id="GO:0005773">
    <property type="term" value="C:vacuole"/>
    <property type="evidence" value="ECO:0007669"/>
    <property type="project" value="UniProtKB-SubCell"/>
</dbReference>
<keyword evidence="6" id="KW-0812">Transmembrane</keyword>
<organism evidence="8 9">
    <name type="scientific">Cardamine amara subsp. amara</name>
    <dbReference type="NCBI Taxonomy" id="228776"/>
    <lineage>
        <taxon>Eukaryota</taxon>
        <taxon>Viridiplantae</taxon>
        <taxon>Streptophyta</taxon>
        <taxon>Embryophyta</taxon>
        <taxon>Tracheophyta</taxon>
        <taxon>Spermatophyta</taxon>
        <taxon>Magnoliopsida</taxon>
        <taxon>eudicotyledons</taxon>
        <taxon>Gunneridae</taxon>
        <taxon>Pentapetalae</taxon>
        <taxon>rosids</taxon>
        <taxon>malvids</taxon>
        <taxon>Brassicales</taxon>
        <taxon>Brassicaceae</taxon>
        <taxon>Cardamineae</taxon>
        <taxon>Cardamine</taxon>
    </lineage>
</organism>
<evidence type="ECO:0000256" key="1">
    <source>
        <dbReference type="ARBA" id="ARBA00004116"/>
    </source>
</evidence>
<evidence type="ECO:0000256" key="3">
    <source>
        <dbReference type="ARBA" id="ARBA00022554"/>
    </source>
</evidence>
<evidence type="ECO:0000256" key="4">
    <source>
        <dbReference type="ARBA" id="ARBA00022729"/>
    </source>
</evidence>